<evidence type="ECO:0000256" key="1">
    <source>
        <dbReference type="SAM" id="MobiDB-lite"/>
    </source>
</evidence>
<evidence type="ECO:0008006" key="5">
    <source>
        <dbReference type="Google" id="ProtNLM"/>
    </source>
</evidence>
<protein>
    <recommendedName>
        <fullName evidence="5">Zinc ribbon domain-containing protein</fullName>
    </recommendedName>
</protein>
<dbReference type="Proteomes" id="UP001482520">
    <property type="component" value="Unassembled WGS sequence"/>
</dbReference>
<keyword evidence="2" id="KW-0472">Membrane</keyword>
<sequence>MPETQAQPGAECATCGEELGASRYCLNCGTPRPGTVRPAAGTASTASTAGGSQADGHDVTGDGSAPDGEDPLVGEPPPLAASPTGAWGVVSVVVPLVVLLATAGLIVQRAVSGERGEALAAATETCWDGRVTDAGCELPTGVEGLEWVFPSFRPDEQTCRDFLLRNPQFNRPTMWQCDVVVDDLPVVVTYNELTGQRAALRFFDQRHGRENRTEVPGYDGQDAAWVWLDEAGDRRSSRTLMLQGYPYAVTVESGSTTAVEAAFEEVVEIRPVDELAVRPD</sequence>
<evidence type="ECO:0000256" key="2">
    <source>
        <dbReference type="SAM" id="Phobius"/>
    </source>
</evidence>
<keyword evidence="2" id="KW-0812">Transmembrane</keyword>
<comment type="caution">
    <text evidence="3">The sequence shown here is derived from an EMBL/GenBank/DDBJ whole genome shotgun (WGS) entry which is preliminary data.</text>
</comment>
<evidence type="ECO:0000313" key="3">
    <source>
        <dbReference type="EMBL" id="MEQ7847895.1"/>
    </source>
</evidence>
<organism evidence="3 4">
    <name type="scientific">Nocardioides kribbensis</name>
    <dbReference type="NCBI Taxonomy" id="305517"/>
    <lineage>
        <taxon>Bacteria</taxon>
        <taxon>Bacillati</taxon>
        <taxon>Actinomycetota</taxon>
        <taxon>Actinomycetes</taxon>
        <taxon>Propionibacteriales</taxon>
        <taxon>Nocardioidaceae</taxon>
        <taxon>Nocardioides</taxon>
    </lineage>
</organism>
<dbReference type="RefSeq" id="WP_349804753.1">
    <property type="nucleotide sequence ID" value="NZ_JBEGDP010000011.1"/>
</dbReference>
<keyword evidence="2" id="KW-1133">Transmembrane helix</keyword>
<feature type="compositionally biased region" description="Low complexity" evidence="1">
    <location>
        <begin position="39"/>
        <end position="52"/>
    </location>
</feature>
<evidence type="ECO:0000313" key="4">
    <source>
        <dbReference type="Proteomes" id="UP001482520"/>
    </source>
</evidence>
<accession>A0ABV1NZJ7</accession>
<dbReference type="EMBL" id="JBEGDP010000011">
    <property type="protein sequence ID" value="MEQ7847895.1"/>
    <property type="molecule type" value="Genomic_DNA"/>
</dbReference>
<keyword evidence="4" id="KW-1185">Reference proteome</keyword>
<gene>
    <name evidence="3" type="ORF">V6R90_11460</name>
</gene>
<feature type="transmembrane region" description="Helical" evidence="2">
    <location>
        <begin position="86"/>
        <end position="107"/>
    </location>
</feature>
<proteinExistence type="predicted"/>
<name>A0ABV1NZJ7_9ACTN</name>
<feature type="region of interest" description="Disordered" evidence="1">
    <location>
        <begin position="35"/>
        <end position="79"/>
    </location>
</feature>
<reference evidence="3 4" key="1">
    <citation type="submission" date="2024-02" db="EMBL/GenBank/DDBJ databases">
        <title>Full genome sequence of Nocardioides kribbensis.</title>
        <authorList>
            <person name="Poletto B.L."/>
            <person name="Silva G."/>
            <person name="Galante D."/>
            <person name="Campos K.R."/>
            <person name="Santos M.B.N."/>
            <person name="Sacchi C.T."/>
        </authorList>
    </citation>
    <scope>NUCLEOTIDE SEQUENCE [LARGE SCALE GENOMIC DNA]</scope>
    <source>
        <strain evidence="3 4">O4R</strain>
    </source>
</reference>